<dbReference type="GO" id="GO:0043565">
    <property type="term" value="F:sequence-specific DNA binding"/>
    <property type="evidence" value="ECO:0007669"/>
    <property type="project" value="InterPro"/>
</dbReference>
<gene>
    <name evidence="3" type="ORF">AtDm6_1781</name>
    <name evidence="2" type="ORF">ATR01nite_19980</name>
</gene>
<evidence type="ECO:0000259" key="1">
    <source>
        <dbReference type="Pfam" id="PF02954"/>
    </source>
</evidence>
<proteinExistence type="predicted"/>
<dbReference type="InterPro" id="IPR009057">
    <property type="entry name" value="Homeodomain-like_sf"/>
</dbReference>
<name>A0A095B2C0_9PROT</name>
<evidence type="ECO:0000313" key="2">
    <source>
        <dbReference type="EMBL" id="GEL50923.1"/>
    </source>
</evidence>
<comment type="caution">
    <text evidence="3">The sequence shown here is derived from an EMBL/GenBank/DDBJ whole genome shotgun (WGS) entry which is preliminary data.</text>
</comment>
<dbReference type="InterPro" id="IPR029016">
    <property type="entry name" value="GAF-like_dom_sf"/>
</dbReference>
<dbReference type="EMBL" id="BJVR01000019">
    <property type="protein sequence ID" value="GEL50923.1"/>
    <property type="molecule type" value="Genomic_DNA"/>
</dbReference>
<dbReference type="AlphaFoldDB" id="A0A095B2C0"/>
<dbReference type="SUPFAM" id="SSF46689">
    <property type="entry name" value="Homeodomain-like"/>
    <property type="match status" value="1"/>
</dbReference>
<dbReference type="Gene3D" id="1.10.10.60">
    <property type="entry name" value="Homeodomain-like"/>
    <property type="match status" value="1"/>
</dbReference>
<dbReference type="SUPFAM" id="SSF55781">
    <property type="entry name" value="GAF domain-like"/>
    <property type="match status" value="1"/>
</dbReference>
<dbReference type="STRING" id="104102.AtDm6_1781"/>
<dbReference type="Gene3D" id="3.30.450.40">
    <property type="match status" value="1"/>
</dbReference>
<protein>
    <submittedName>
        <fullName evidence="2">Fis family transcriptional regulator</fullName>
    </submittedName>
    <submittedName>
        <fullName evidence="3">Putative transcriptional regulator</fullName>
    </submittedName>
</protein>
<reference evidence="3 4" key="1">
    <citation type="submission" date="2014-06" db="EMBL/GenBank/DDBJ databases">
        <title>Functional and comparative genomic analyses of the Drosophila gut microbiota identify candidate symbiosis factors.</title>
        <authorList>
            <person name="Newell P.D."/>
            <person name="Chaston J.M."/>
            <person name="Douglas A.E."/>
        </authorList>
    </citation>
    <scope>NUCLEOTIDE SEQUENCE [LARGE SCALE GENOMIC DNA]</scope>
    <source>
        <strain evidence="3 4">DmCS_006</strain>
    </source>
</reference>
<dbReference type="Pfam" id="PF02954">
    <property type="entry name" value="HTH_8"/>
    <property type="match status" value="1"/>
</dbReference>
<evidence type="ECO:0000313" key="5">
    <source>
        <dbReference type="Proteomes" id="UP000321800"/>
    </source>
</evidence>
<dbReference type="InterPro" id="IPR002197">
    <property type="entry name" value="HTH_Fis"/>
</dbReference>
<accession>A0A095B2C0</accession>
<dbReference type="PRINTS" id="PR01590">
    <property type="entry name" value="HTHFIS"/>
</dbReference>
<feature type="domain" description="DNA binding HTH" evidence="1">
    <location>
        <begin position="288"/>
        <end position="323"/>
    </location>
</feature>
<reference evidence="2 5" key="2">
    <citation type="submission" date="2019-07" db="EMBL/GenBank/DDBJ databases">
        <title>Whole genome shotgun sequence of Acetobacter tropicalis NBRC 16470.</title>
        <authorList>
            <person name="Hosoyama A."/>
            <person name="Uohara A."/>
            <person name="Ohji S."/>
            <person name="Ichikawa N."/>
        </authorList>
    </citation>
    <scope>NUCLEOTIDE SEQUENCE [LARGE SCALE GENOMIC DNA]</scope>
    <source>
        <strain evidence="2 5">NBRC 16470</strain>
    </source>
</reference>
<evidence type="ECO:0000313" key="4">
    <source>
        <dbReference type="Proteomes" id="UP000029448"/>
    </source>
</evidence>
<evidence type="ECO:0000313" key="3">
    <source>
        <dbReference type="EMBL" id="KGB23133.1"/>
    </source>
</evidence>
<sequence length="328" mass="35482">MAGNCMNGKQKPLSETESDILPGRTAYPLTSVNAPYVQQSWQRCMSAYNLDPAQGWTADVLSSSEFLHISGRSAVLLKSAMGEMRRLFKLVQGMGLMVLLADPDATILARCVDETHLSVCRRLYLRKGAIWNEAAAGTNGVGTCIKEKCPVFLGQGDHWRFCFSLLASYAVPVFDAQGQIAGALNLAALSGNTTRPYAALVTETLMLSGRRIEEQLFRTRYEGDRILTLGPAEDCSSPLVAINTDGEVTGATHAARTLMGWTDDMIQDHPNLLAELDSEGTVSFQKAEESVVRSALAACQGNVSATAQSLGVSRATLYRKMKALNISH</sequence>
<keyword evidence="4" id="KW-1185">Reference proteome</keyword>
<dbReference type="EMBL" id="JOKM01000069">
    <property type="protein sequence ID" value="KGB23133.1"/>
    <property type="molecule type" value="Genomic_DNA"/>
</dbReference>
<dbReference type="Proteomes" id="UP000321800">
    <property type="component" value="Unassembled WGS sequence"/>
</dbReference>
<organism evidence="3 4">
    <name type="scientific">Acetobacter tropicalis</name>
    <dbReference type="NCBI Taxonomy" id="104102"/>
    <lineage>
        <taxon>Bacteria</taxon>
        <taxon>Pseudomonadati</taxon>
        <taxon>Pseudomonadota</taxon>
        <taxon>Alphaproteobacteria</taxon>
        <taxon>Acetobacterales</taxon>
        <taxon>Acetobacteraceae</taxon>
        <taxon>Acetobacter</taxon>
    </lineage>
</organism>
<dbReference type="Proteomes" id="UP000029448">
    <property type="component" value="Unassembled WGS sequence"/>
</dbReference>
<dbReference type="PATRIC" id="fig|104102.7.peg.1760"/>